<organism evidence="1">
    <name type="scientific">Catovirus CTV1</name>
    <dbReference type="NCBI Taxonomy" id="1977631"/>
    <lineage>
        <taxon>Viruses</taxon>
        <taxon>Varidnaviria</taxon>
        <taxon>Bamfordvirae</taxon>
        <taxon>Nucleocytoviricota</taxon>
        <taxon>Megaviricetes</taxon>
        <taxon>Imitervirales</taxon>
        <taxon>Mimiviridae</taxon>
        <taxon>Klosneuvirinae</taxon>
        <taxon>Catovirus</taxon>
    </lineage>
</organism>
<dbReference type="EMBL" id="KY684083">
    <property type="protein sequence ID" value="ARF07975.1"/>
    <property type="molecule type" value="Genomic_DNA"/>
</dbReference>
<evidence type="ECO:0000313" key="1">
    <source>
        <dbReference type="EMBL" id="ARF07975.1"/>
    </source>
</evidence>
<accession>A0A1V0S8E4</accession>
<sequence>MKKQTNILEILAIENFVYINILKEQLKEILN</sequence>
<protein>
    <submittedName>
        <fullName evidence="1">Uncharacterized protein</fullName>
    </submittedName>
</protein>
<gene>
    <name evidence="1" type="ORF">Catovirus_1_25</name>
</gene>
<reference evidence="1" key="1">
    <citation type="journal article" date="2017" name="Science">
        <title>Giant viruses with an expanded complement of translation system components.</title>
        <authorList>
            <person name="Schulz F."/>
            <person name="Yutin N."/>
            <person name="Ivanova N.N."/>
            <person name="Ortega D.R."/>
            <person name="Lee T.K."/>
            <person name="Vierheilig J."/>
            <person name="Daims H."/>
            <person name="Horn M."/>
            <person name="Wagner M."/>
            <person name="Jensen G.J."/>
            <person name="Kyrpides N.C."/>
            <person name="Koonin E.V."/>
            <person name="Woyke T."/>
        </authorList>
    </citation>
    <scope>NUCLEOTIDE SEQUENCE</scope>
    <source>
        <strain evidence="1">CTV1</strain>
    </source>
</reference>
<name>A0A1V0S8E4_9VIRU</name>
<proteinExistence type="predicted"/>